<evidence type="ECO:0000256" key="1">
    <source>
        <dbReference type="SAM" id="Phobius"/>
    </source>
</evidence>
<dbReference type="AlphaFoldDB" id="E6TX13"/>
<proteinExistence type="predicted"/>
<evidence type="ECO:0000313" key="2">
    <source>
        <dbReference type="EMBL" id="ADU31102.1"/>
    </source>
</evidence>
<accession>E6TX13</accession>
<dbReference type="RefSeq" id="WP_013489434.1">
    <property type="nucleotide sequence ID" value="NC_014829.1"/>
</dbReference>
<protein>
    <recommendedName>
        <fullName evidence="4">YitT family protein</fullName>
    </recommendedName>
</protein>
<feature type="transmembrane region" description="Helical" evidence="1">
    <location>
        <begin position="39"/>
        <end position="69"/>
    </location>
</feature>
<keyword evidence="1" id="KW-0472">Membrane</keyword>
<dbReference type="Proteomes" id="UP000001401">
    <property type="component" value="Chromosome"/>
</dbReference>
<dbReference type="eggNOG" id="COG2364">
    <property type="taxonomic scope" value="Bacteria"/>
</dbReference>
<dbReference type="PANTHER" id="PTHR40078:SF1">
    <property type="entry name" value="INTEGRAL MEMBRANE PROTEIN"/>
    <property type="match status" value="1"/>
</dbReference>
<name>E6TX13_EVAC2</name>
<keyword evidence="1" id="KW-0812">Transmembrane</keyword>
<keyword evidence="1" id="KW-1133">Transmembrane helix</keyword>
<sequence>MKQSFIIGMFYITGIFFLSFGISLMILSNLGVGPWDALFVGLSINVGLTVGSWIFIIGFLLIFINAYLMKKTPDFSAVITIFLVGAFLDMWLEVVFRNIEIIQLVTQVPVLFVGILFIALGISTYLQSSFARNPIDQLMMAIHIRTGKSIAFSKTVMELTVLTIAFFIGGPIGIGTIVAAVVMGKLIETFYKPVSLFRKNVCSIIQ</sequence>
<dbReference type="PANTHER" id="PTHR40078">
    <property type="entry name" value="INTEGRAL MEMBRANE PROTEIN-RELATED"/>
    <property type="match status" value="1"/>
</dbReference>
<feature type="transmembrane region" description="Helical" evidence="1">
    <location>
        <begin position="75"/>
        <end position="96"/>
    </location>
</feature>
<organism evidence="2 3">
    <name type="scientific">Evansella cellulosilytica (strain ATCC 21833 / DSM 2522 / FERM P-1141 / JCM 9156 / N-4)</name>
    <name type="common">Bacillus cellulosilyticus</name>
    <dbReference type="NCBI Taxonomy" id="649639"/>
    <lineage>
        <taxon>Bacteria</taxon>
        <taxon>Bacillati</taxon>
        <taxon>Bacillota</taxon>
        <taxon>Bacilli</taxon>
        <taxon>Bacillales</taxon>
        <taxon>Bacillaceae</taxon>
        <taxon>Evansella</taxon>
    </lineage>
</organism>
<dbReference type="OrthoDB" id="1902994at2"/>
<dbReference type="HOGENOM" id="CLU_083843_0_1_9"/>
<gene>
    <name evidence="2" type="ordered locus">Bcell_2849</name>
</gene>
<keyword evidence="3" id="KW-1185">Reference proteome</keyword>
<feature type="transmembrane region" description="Helical" evidence="1">
    <location>
        <begin position="108"/>
        <end position="126"/>
    </location>
</feature>
<evidence type="ECO:0008006" key="4">
    <source>
        <dbReference type="Google" id="ProtNLM"/>
    </source>
</evidence>
<dbReference type="KEGG" id="bco:Bcell_2849"/>
<feature type="transmembrane region" description="Helical" evidence="1">
    <location>
        <begin position="159"/>
        <end position="182"/>
    </location>
</feature>
<feature type="transmembrane region" description="Helical" evidence="1">
    <location>
        <begin position="6"/>
        <end position="27"/>
    </location>
</feature>
<dbReference type="InterPro" id="IPR038750">
    <property type="entry name" value="YczE/YyaS-like"/>
</dbReference>
<reference evidence="2" key="1">
    <citation type="submission" date="2010-12" db="EMBL/GenBank/DDBJ databases">
        <title>Complete sequence of Bacillus cellulosilyticus DSM 2522.</title>
        <authorList>
            <consortium name="US DOE Joint Genome Institute"/>
            <person name="Lucas S."/>
            <person name="Copeland A."/>
            <person name="Lapidus A."/>
            <person name="Cheng J.-F."/>
            <person name="Bruce D."/>
            <person name="Goodwin L."/>
            <person name="Pitluck S."/>
            <person name="Chertkov O."/>
            <person name="Detter J.C."/>
            <person name="Han C."/>
            <person name="Tapia R."/>
            <person name="Land M."/>
            <person name="Hauser L."/>
            <person name="Jeffries C."/>
            <person name="Kyrpides N."/>
            <person name="Ivanova N."/>
            <person name="Mikhailova N."/>
            <person name="Brumm P."/>
            <person name="Mead D."/>
            <person name="Woyke T."/>
        </authorList>
    </citation>
    <scope>NUCLEOTIDE SEQUENCE [LARGE SCALE GENOMIC DNA]</scope>
    <source>
        <strain evidence="2">DSM 2522</strain>
    </source>
</reference>
<dbReference type="Pfam" id="PF19700">
    <property type="entry name" value="DUF6198"/>
    <property type="match status" value="1"/>
</dbReference>
<evidence type="ECO:0000313" key="3">
    <source>
        <dbReference type="Proteomes" id="UP000001401"/>
    </source>
</evidence>
<dbReference type="EMBL" id="CP002394">
    <property type="protein sequence ID" value="ADU31102.1"/>
    <property type="molecule type" value="Genomic_DNA"/>
</dbReference>